<organism evidence="3 4">
    <name type="scientific">Sporotomaculum syntrophicum</name>
    <dbReference type="NCBI Taxonomy" id="182264"/>
    <lineage>
        <taxon>Bacteria</taxon>
        <taxon>Bacillati</taxon>
        <taxon>Bacillota</taxon>
        <taxon>Clostridia</taxon>
        <taxon>Eubacteriales</taxon>
        <taxon>Desulfallaceae</taxon>
        <taxon>Sporotomaculum</taxon>
    </lineage>
</organism>
<dbReference type="OrthoDB" id="1750577at2"/>
<feature type="transmembrane region" description="Helical" evidence="1">
    <location>
        <begin position="21"/>
        <end position="42"/>
    </location>
</feature>
<evidence type="ECO:0000259" key="2">
    <source>
        <dbReference type="Pfam" id="PF03703"/>
    </source>
</evidence>
<proteinExistence type="predicted"/>
<comment type="caution">
    <text evidence="3">The sequence shown here is derived from an EMBL/GenBank/DDBJ whole genome shotgun (WGS) entry which is preliminary data.</text>
</comment>
<dbReference type="AlphaFoldDB" id="A0A9D3AXS3"/>
<evidence type="ECO:0000313" key="4">
    <source>
        <dbReference type="Proteomes" id="UP000798488"/>
    </source>
</evidence>
<feature type="domain" description="YdbS-like PH" evidence="2">
    <location>
        <begin position="73"/>
        <end position="149"/>
    </location>
</feature>
<keyword evidence="4" id="KW-1185">Reference proteome</keyword>
<dbReference type="InterPro" id="IPR005182">
    <property type="entry name" value="YdbS-like_PH"/>
</dbReference>
<protein>
    <submittedName>
        <fullName evidence="3">Bacterial membrane flanked domain protein</fullName>
    </submittedName>
</protein>
<sequence length="160" mass="18184">MRSEPSERIDLRIMQVWRISGLLRTLLFGAVTFALMALVGKLFNWPQWLSWLPPAAAVVYGGLEVTVLPRLRWERWRYQVNGEEIYLQRGVWYIKRTLIPMTRIQHVDTAQGVLMRRYGLAAVDVSTAAGTHQIPALAEEAADELRDRIAALARVSGDVV</sequence>
<evidence type="ECO:0000256" key="1">
    <source>
        <dbReference type="SAM" id="Phobius"/>
    </source>
</evidence>
<keyword evidence="1" id="KW-0812">Transmembrane</keyword>
<accession>A0A9D3AXS3</accession>
<dbReference type="Proteomes" id="UP000798488">
    <property type="component" value="Unassembled WGS sequence"/>
</dbReference>
<evidence type="ECO:0000313" key="3">
    <source>
        <dbReference type="EMBL" id="KAF1085317.1"/>
    </source>
</evidence>
<dbReference type="EMBL" id="LSRS01000003">
    <property type="protein sequence ID" value="KAF1085317.1"/>
    <property type="molecule type" value="Genomic_DNA"/>
</dbReference>
<gene>
    <name evidence="3" type="ORF">SPSYN_01453</name>
</gene>
<reference evidence="3" key="1">
    <citation type="submission" date="2016-02" db="EMBL/GenBank/DDBJ databases">
        <title>Draft Genome Sequence of Sporotomaculum syntrophicum Strain FB, a Syntrophic Benzoate Degrader.</title>
        <authorList>
            <person name="Nobu M.K."/>
            <person name="Narihiro T."/>
            <person name="Qiu Y.-L."/>
            <person name="Ohashi A."/>
            <person name="Liu W.-T."/>
            <person name="Yuji S."/>
        </authorList>
    </citation>
    <scope>NUCLEOTIDE SEQUENCE</scope>
    <source>
        <strain evidence="3">FB</strain>
    </source>
</reference>
<keyword evidence="1" id="KW-1133">Transmembrane helix</keyword>
<dbReference type="RefSeq" id="WP_161821802.1">
    <property type="nucleotide sequence ID" value="NZ_LSRS01000003.1"/>
</dbReference>
<name>A0A9D3AXS3_9FIRM</name>
<feature type="transmembrane region" description="Helical" evidence="1">
    <location>
        <begin position="48"/>
        <end position="68"/>
    </location>
</feature>
<dbReference type="Pfam" id="PF03703">
    <property type="entry name" value="bPH_2"/>
    <property type="match status" value="1"/>
</dbReference>
<dbReference type="PANTHER" id="PTHR34473">
    <property type="entry name" value="UPF0699 TRANSMEMBRANE PROTEIN YDBS"/>
    <property type="match status" value="1"/>
</dbReference>
<dbReference type="PANTHER" id="PTHR34473:SF2">
    <property type="entry name" value="UPF0699 TRANSMEMBRANE PROTEIN YDBT"/>
    <property type="match status" value="1"/>
</dbReference>
<keyword evidence="1" id="KW-0472">Membrane</keyword>